<evidence type="ECO:0000313" key="4">
    <source>
        <dbReference type="Proteomes" id="UP000053144"/>
    </source>
</evidence>
<evidence type="ECO:0000256" key="1">
    <source>
        <dbReference type="SAM" id="MobiDB-lite"/>
    </source>
</evidence>
<evidence type="ECO:0000313" key="3">
    <source>
        <dbReference type="EMBL" id="KOM35550.1"/>
    </source>
</evidence>
<dbReference type="Proteomes" id="UP000743370">
    <property type="component" value="Unassembled WGS sequence"/>
</dbReference>
<feature type="region of interest" description="Disordered" evidence="1">
    <location>
        <begin position="65"/>
        <end position="94"/>
    </location>
</feature>
<name>A0A0L9TYD6_PHAAN</name>
<dbReference type="STRING" id="3914.A0A0L9TYD6"/>
<reference evidence="4" key="1">
    <citation type="journal article" date="2015" name="Proc. Natl. Acad. Sci. U.S.A.">
        <title>Genome sequencing of adzuki bean (Vigna angularis) provides insight into high starch and low fat accumulation and domestication.</title>
        <authorList>
            <person name="Yang K."/>
            <person name="Tian Z."/>
            <person name="Chen C."/>
            <person name="Luo L."/>
            <person name="Zhao B."/>
            <person name="Wang Z."/>
            <person name="Yu L."/>
            <person name="Li Y."/>
            <person name="Sun Y."/>
            <person name="Li W."/>
            <person name="Chen Y."/>
            <person name="Li Y."/>
            <person name="Zhang Y."/>
            <person name="Ai D."/>
            <person name="Zhao J."/>
            <person name="Shang C."/>
            <person name="Ma Y."/>
            <person name="Wu B."/>
            <person name="Wang M."/>
            <person name="Gao L."/>
            <person name="Sun D."/>
            <person name="Zhang P."/>
            <person name="Guo F."/>
            <person name="Wang W."/>
            <person name="Li Y."/>
            <person name="Wang J."/>
            <person name="Varshney R.K."/>
            <person name="Wang J."/>
            <person name="Ling H.Q."/>
            <person name="Wan P."/>
        </authorList>
    </citation>
    <scope>NUCLEOTIDE SEQUENCE</scope>
    <source>
        <strain evidence="4">cv. Jingnong 6</strain>
    </source>
</reference>
<dbReference type="EMBL" id="JABFOF010000003">
    <property type="protein sequence ID" value="KAG2402056.1"/>
    <property type="molecule type" value="Genomic_DNA"/>
</dbReference>
<dbReference type="KEGG" id="var:108325545"/>
<evidence type="ECO:0000313" key="2">
    <source>
        <dbReference type="EMBL" id="KAG2402056.1"/>
    </source>
</evidence>
<dbReference type="Proteomes" id="UP000053144">
    <property type="component" value="Chromosome 2"/>
</dbReference>
<reference evidence="3" key="2">
    <citation type="submission" date="2015-02" db="EMBL/GenBank/DDBJ databases">
        <authorList>
            <person name="Chooi Y.-H."/>
        </authorList>
    </citation>
    <scope>NUCLEOTIDE SEQUENCE</scope>
    <source>
        <tissue evidence="3">Seedling</tissue>
    </source>
</reference>
<dbReference type="AlphaFoldDB" id="A0A0L9TYD6"/>
<dbReference type="Gramene" id="KOM35550">
    <property type="protein sequence ID" value="KOM35550"/>
    <property type="gene ID" value="LR48_Vigan02g170000"/>
</dbReference>
<protein>
    <submittedName>
        <fullName evidence="3">Uncharacterized protein</fullName>
    </submittedName>
</protein>
<gene>
    <name evidence="2" type="ORF">HKW66_Vig0232520</name>
    <name evidence="3" type="ORF">LR48_Vigan02g170000</name>
</gene>
<dbReference type="PANTHER" id="PTHR34657:SF4">
    <property type="entry name" value="EMBRYO SAC DEVELOPMENT ARREST 6"/>
    <property type="match status" value="1"/>
</dbReference>
<dbReference type="OMA" id="MSQNHHA"/>
<organism evidence="3 4">
    <name type="scientific">Phaseolus angularis</name>
    <name type="common">Azuki bean</name>
    <name type="synonym">Vigna angularis</name>
    <dbReference type="NCBI Taxonomy" id="3914"/>
    <lineage>
        <taxon>Eukaryota</taxon>
        <taxon>Viridiplantae</taxon>
        <taxon>Streptophyta</taxon>
        <taxon>Embryophyta</taxon>
        <taxon>Tracheophyta</taxon>
        <taxon>Spermatophyta</taxon>
        <taxon>Magnoliopsida</taxon>
        <taxon>eudicotyledons</taxon>
        <taxon>Gunneridae</taxon>
        <taxon>Pentapetalae</taxon>
        <taxon>rosids</taxon>
        <taxon>fabids</taxon>
        <taxon>Fabales</taxon>
        <taxon>Fabaceae</taxon>
        <taxon>Papilionoideae</taxon>
        <taxon>50 kb inversion clade</taxon>
        <taxon>NPAAA clade</taxon>
        <taxon>indigoferoid/millettioid clade</taxon>
        <taxon>Phaseoleae</taxon>
        <taxon>Vigna</taxon>
    </lineage>
</organism>
<dbReference type="PANTHER" id="PTHR34657">
    <property type="entry name" value="EMBRYO SAC DEVELOPMENT ARREST 6"/>
    <property type="match status" value="1"/>
</dbReference>
<feature type="region of interest" description="Disordered" evidence="1">
    <location>
        <begin position="1"/>
        <end position="38"/>
    </location>
</feature>
<dbReference type="EMBL" id="CM003372">
    <property type="protein sequence ID" value="KOM35550.1"/>
    <property type="molecule type" value="Genomic_DNA"/>
</dbReference>
<proteinExistence type="predicted"/>
<evidence type="ECO:0000313" key="5">
    <source>
        <dbReference type="Proteomes" id="UP000743370"/>
    </source>
</evidence>
<sequence length="128" mass="13813">MSQHSRRNFPGGNSRKGKLAEVDKSAAPKAAEPPPSNGLLAGYLAHEFLTKGTLLGRRVELDSARPDLSGCTSVEQKRSRLNSQTGEVKSSAVKEHGSYEEVANLLKIKGTCIKGIVNPTQLSNWINK</sequence>
<reference evidence="2 5" key="3">
    <citation type="submission" date="2020-05" db="EMBL/GenBank/DDBJ databases">
        <title>Vigna angularis (adzuki bean) Var. LongXiaoDou No. 4 denovo assembly.</title>
        <authorList>
            <person name="Xiang H."/>
        </authorList>
    </citation>
    <scope>NUCLEOTIDE SEQUENCE [LARGE SCALE GENOMIC DNA]</scope>
    <source>
        <tissue evidence="2">Leaf</tissue>
    </source>
</reference>
<accession>A0A0L9TYD6</accession>
<dbReference type="OrthoDB" id="687843at2759"/>